<dbReference type="Proteomes" id="UP000237846">
    <property type="component" value="Unassembled WGS sequence"/>
</dbReference>
<dbReference type="CDD" id="cd18870">
    <property type="entry name" value="NUDIX_AcylCoAdiphos_Nudt19"/>
    <property type="match status" value="1"/>
</dbReference>
<evidence type="ECO:0000256" key="5">
    <source>
        <dbReference type="ARBA" id="ARBA00022842"/>
    </source>
</evidence>
<keyword evidence="3" id="KW-0479">Metal-binding</keyword>
<evidence type="ECO:0000256" key="4">
    <source>
        <dbReference type="ARBA" id="ARBA00022801"/>
    </source>
</evidence>
<keyword evidence="5" id="KW-0460">Magnesium</keyword>
<evidence type="ECO:0000256" key="3">
    <source>
        <dbReference type="ARBA" id="ARBA00022723"/>
    </source>
</evidence>
<comment type="cofactor">
    <cofactor evidence="2">
        <name>Mg(2+)</name>
        <dbReference type="ChEBI" id="CHEBI:18420"/>
    </cofactor>
</comment>
<comment type="caution">
    <text evidence="8">The sequence shown here is derived from an EMBL/GenBank/DDBJ whole genome shotgun (WGS) entry which is preliminary data.</text>
</comment>
<keyword evidence="6" id="KW-0464">Manganese</keyword>
<dbReference type="InterPro" id="IPR015797">
    <property type="entry name" value="NUDIX_hydrolase-like_dom_sf"/>
</dbReference>
<evidence type="ECO:0000259" key="7">
    <source>
        <dbReference type="PROSITE" id="PS51462"/>
    </source>
</evidence>
<dbReference type="SUPFAM" id="SSF55811">
    <property type="entry name" value="Nudix"/>
    <property type="match status" value="1"/>
</dbReference>
<organism evidence="8 9">
    <name type="scientific">Allonocardiopsis opalescens</name>
    <dbReference type="NCBI Taxonomy" id="1144618"/>
    <lineage>
        <taxon>Bacteria</taxon>
        <taxon>Bacillati</taxon>
        <taxon>Actinomycetota</taxon>
        <taxon>Actinomycetes</taxon>
        <taxon>Streptosporangiales</taxon>
        <taxon>Allonocardiopsis</taxon>
    </lineage>
</organism>
<dbReference type="RefSeq" id="WP_211302807.1">
    <property type="nucleotide sequence ID" value="NZ_PVZC01000003.1"/>
</dbReference>
<dbReference type="InterPro" id="IPR000086">
    <property type="entry name" value="NUDIX_hydrolase_dom"/>
</dbReference>
<dbReference type="Gene3D" id="3.90.79.10">
    <property type="entry name" value="Nucleoside Triphosphate Pyrophosphohydrolase"/>
    <property type="match status" value="1"/>
</dbReference>
<dbReference type="EMBL" id="PVZC01000003">
    <property type="protein sequence ID" value="PRX99490.1"/>
    <property type="molecule type" value="Genomic_DNA"/>
</dbReference>
<gene>
    <name evidence="8" type="ORF">CLV72_10387</name>
</gene>
<dbReference type="PANTHER" id="PTHR12318:SF0">
    <property type="entry name" value="ACYL-COENZYME A DIPHOSPHATASE NUDT19"/>
    <property type="match status" value="1"/>
</dbReference>
<dbReference type="PANTHER" id="PTHR12318">
    <property type="entry name" value="TESTOSTERONE-REGULATED PROTEIN RP2"/>
    <property type="match status" value="1"/>
</dbReference>
<protein>
    <recommendedName>
        <fullName evidence="7">Nudix hydrolase domain-containing protein</fullName>
    </recommendedName>
</protein>
<proteinExistence type="predicted"/>
<dbReference type="AlphaFoldDB" id="A0A2T0Q6N5"/>
<evidence type="ECO:0000256" key="1">
    <source>
        <dbReference type="ARBA" id="ARBA00001936"/>
    </source>
</evidence>
<comment type="cofactor">
    <cofactor evidence="1">
        <name>Mn(2+)</name>
        <dbReference type="ChEBI" id="CHEBI:29035"/>
    </cofactor>
</comment>
<dbReference type="GO" id="GO:0016818">
    <property type="term" value="F:hydrolase activity, acting on acid anhydrides, in phosphorus-containing anhydrides"/>
    <property type="evidence" value="ECO:0007669"/>
    <property type="project" value="InterPro"/>
</dbReference>
<evidence type="ECO:0000313" key="9">
    <source>
        <dbReference type="Proteomes" id="UP000237846"/>
    </source>
</evidence>
<feature type="domain" description="Nudix hydrolase" evidence="7">
    <location>
        <begin position="30"/>
        <end position="233"/>
    </location>
</feature>
<keyword evidence="4" id="KW-0378">Hydrolase</keyword>
<reference evidence="8 9" key="1">
    <citation type="submission" date="2018-03" db="EMBL/GenBank/DDBJ databases">
        <title>Genomic Encyclopedia of Archaeal and Bacterial Type Strains, Phase II (KMG-II): from individual species to whole genera.</title>
        <authorList>
            <person name="Goeker M."/>
        </authorList>
    </citation>
    <scope>NUCLEOTIDE SEQUENCE [LARGE SCALE GENOMIC DNA]</scope>
    <source>
        <strain evidence="8 9">DSM 45601</strain>
    </source>
</reference>
<evidence type="ECO:0000256" key="2">
    <source>
        <dbReference type="ARBA" id="ARBA00001946"/>
    </source>
</evidence>
<dbReference type="PROSITE" id="PS51462">
    <property type="entry name" value="NUDIX"/>
    <property type="match status" value="1"/>
</dbReference>
<keyword evidence="9" id="KW-1185">Reference proteome</keyword>
<sequence>MDRPRRVRLATELDERAAEILAGRLEPAEPRDAATVVLLADGAAGPRAYLLRRAATMPFAAGFHVFPGGRVDPRDAESAPRWAGPPPRWWAEALGADPALARALVCAAVRETFEETGVLLAGPDTRSVVADTRGDDWEADRRALEDHSQSLAAFLDRRGLVLRSDLLAPWARWITPAVEPRRYDTRFFAAALPQGQRTRLVGGEADHGEWLDADAAVAAWREGRLPMLPPTVTTLRQVARSRTVADVLARPRTVVPIEPKIVLIDGEPHIVPHGEVEYPA</sequence>
<accession>A0A2T0Q6N5</accession>
<dbReference type="GO" id="GO:0046872">
    <property type="term" value="F:metal ion binding"/>
    <property type="evidence" value="ECO:0007669"/>
    <property type="project" value="UniProtKB-KW"/>
</dbReference>
<dbReference type="InterPro" id="IPR039121">
    <property type="entry name" value="NUDT19"/>
</dbReference>
<evidence type="ECO:0000313" key="8">
    <source>
        <dbReference type="EMBL" id="PRX99490.1"/>
    </source>
</evidence>
<name>A0A2T0Q6N5_9ACTN</name>
<evidence type="ECO:0000256" key="6">
    <source>
        <dbReference type="ARBA" id="ARBA00023211"/>
    </source>
</evidence>